<feature type="domain" description="Helicase C-terminal" evidence="9">
    <location>
        <begin position="416"/>
        <end position="590"/>
    </location>
</feature>
<keyword evidence="11" id="KW-1185">Reference proteome</keyword>
<dbReference type="InterPro" id="IPR007502">
    <property type="entry name" value="Helicase-assoc_dom"/>
</dbReference>
<dbReference type="InterPro" id="IPR011545">
    <property type="entry name" value="DEAD/DEAH_box_helicase_dom"/>
</dbReference>
<keyword evidence="4" id="KW-0378">Hydrolase</keyword>
<dbReference type="Pfam" id="PF00271">
    <property type="entry name" value="Helicase_C"/>
    <property type="match status" value="1"/>
</dbReference>
<dbReference type="InterPro" id="IPR001650">
    <property type="entry name" value="Helicase_C-like"/>
</dbReference>
<accession>A0AAV5RRL4</accession>
<dbReference type="FunFam" id="3.40.50.300:FF:000615">
    <property type="entry name" value="pre-mRNA-splicing factor ATP-dependent RNA helicase DEAH7"/>
    <property type="match status" value="1"/>
</dbReference>
<sequence length="885" mass="99501">METQTRDQDVTEDAQCVQENRRNKVALIDHVQYLLKQMLGLDSRKTAEYMVHLGLDDKESLKAKLSTLPTNFSSAVWSSINVYELPVGSVITAKSLNPGKLIIQKPDNLKNVEAVCDLRTALGAKITANYIFDGYSDEKIQLLRIEATNVTVISKLPEFLKDVDPKQFGSVEVNVEQTWLSKAAKYTASKLKTDNDNRLDNPWGRLARQAKGRSKQHSVGEESQKSLPITEYKDRILQSIEENPIVIVVSDTGSGKSTQLTKFLYDYGYSKVIACTQPRRIAAKSVATRVAEELKSNVGGLVGYSVRFDDKTSRETRIKYMTDGILLRELLSDPDLIHYSVIMLDEAHERTLATDVLFALLKQLSARRPDLKIVVTSATLDASKFSSYFQGAPILTIPGRMYPVEIKYLTTPVLDYLDASLNMVKQIHQSEGSGDILVFLTGQAEIENAVQYFEEADVPNLVAIPLFSALSADLQALVFADFGSDVRKVIFATNIAETSLTISTIKYVVDPGFTKTQMYDSKLGTSVLKVVPLSKAEANQRSGRAGRTGPGICYRMYTSKTFQNEMKESVEPEIRRQNLSHTILLLKSLGVGDVLTFDFMDRPNEKDVYNSLLNLYHLGALSSSGELTDLGRKMSNVPLDPEPAKSLLTSSSLGCSSEILTILSMLACPSVYDTAKRELGKGNRKEKQRVFLQQQKNIKQAHSMLKRHEGDHFTLLHIYNKWEQSNFSRDWCKNNYIQYQIMVRVKDVRKQLSCYVPSEAANGSKFNESTNAAIIESLCAGYFKNVAKLDQQDYITLNNSLPAFIHPSSVLYKRREKMVIFESLMLSSKRYMMTLSIIDPAQLVKMVPQFFRVVSVDELMRKRKSDTLKPMLRGTRKQSNVIEFS</sequence>
<dbReference type="InterPro" id="IPR027417">
    <property type="entry name" value="P-loop_NTPase"/>
</dbReference>
<evidence type="ECO:0000256" key="3">
    <source>
        <dbReference type="ARBA" id="ARBA00022741"/>
    </source>
</evidence>
<protein>
    <recommendedName>
        <fullName evidence="1">RNA helicase</fullName>
        <ecNumber evidence="1">3.6.4.13</ecNumber>
    </recommendedName>
</protein>
<dbReference type="PROSITE" id="PS51192">
    <property type="entry name" value="HELICASE_ATP_BIND_1"/>
    <property type="match status" value="1"/>
</dbReference>
<keyword evidence="2" id="KW-0507">mRNA processing</keyword>
<dbReference type="InterPro" id="IPR048333">
    <property type="entry name" value="HA2_WH"/>
</dbReference>
<dbReference type="Pfam" id="PF00270">
    <property type="entry name" value="DEAD"/>
    <property type="match status" value="1"/>
</dbReference>
<dbReference type="Proteomes" id="UP001362899">
    <property type="component" value="Unassembled WGS sequence"/>
</dbReference>
<dbReference type="GO" id="GO:0003724">
    <property type="term" value="F:RNA helicase activity"/>
    <property type="evidence" value="ECO:0007669"/>
    <property type="project" value="UniProtKB-EC"/>
</dbReference>
<dbReference type="GO" id="GO:0003723">
    <property type="term" value="F:RNA binding"/>
    <property type="evidence" value="ECO:0007669"/>
    <property type="project" value="TreeGrafter"/>
</dbReference>
<dbReference type="PROSITE" id="PS00690">
    <property type="entry name" value="DEAH_ATP_HELICASE"/>
    <property type="match status" value="1"/>
</dbReference>
<dbReference type="GO" id="GO:0016787">
    <property type="term" value="F:hydrolase activity"/>
    <property type="evidence" value="ECO:0007669"/>
    <property type="project" value="UniProtKB-KW"/>
</dbReference>
<dbReference type="SUPFAM" id="SSF52540">
    <property type="entry name" value="P-loop containing nucleoside triphosphate hydrolases"/>
    <property type="match status" value="1"/>
</dbReference>
<evidence type="ECO:0000256" key="7">
    <source>
        <dbReference type="ARBA" id="ARBA00047984"/>
    </source>
</evidence>
<evidence type="ECO:0000256" key="2">
    <source>
        <dbReference type="ARBA" id="ARBA00022664"/>
    </source>
</evidence>
<dbReference type="PANTHER" id="PTHR18934:SF85">
    <property type="entry name" value="ATP-DEPENDENT RNA HELICASE DHX8"/>
    <property type="match status" value="1"/>
</dbReference>
<dbReference type="SMART" id="SM00847">
    <property type="entry name" value="HA2"/>
    <property type="match status" value="1"/>
</dbReference>
<dbReference type="InterPro" id="IPR011709">
    <property type="entry name" value="DEAD-box_helicase_OB_fold"/>
</dbReference>
<dbReference type="Gene3D" id="1.20.120.1080">
    <property type="match status" value="1"/>
</dbReference>
<dbReference type="InterPro" id="IPR014001">
    <property type="entry name" value="Helicase_ATP-bd"/>
</dbReference>
<proteinExistence type="predicted"/>
<organism evidence="10 11">
    <name type="scientific">Starmerella bacillaris</name>
    <name type="common">Yeast</name>
    <name type="synonym">Candida zemplinina</name>
    <dbReference type="NCBI Taxonomy" id="1247836"/>
    <lineage>
        <taxon>Eukaryota</taxon>
        <taxon>Fungi</taxon>
        <taxon>Dikarya</taxon>
        <taxon>Ascomycota</taxon>
        <taxon>Saccharomycotina</taxon>
        <taxon>Dipodascomycetes</taxon>
        <taxon>Dipodascales</taxon>
        <taxon>Trichomonascaceae</taxon>
        <taxon>Starmerella</taxon>
    </lineage>
</organism>
<dbReference type="PROSITE" id="PS51194">
    <property type="entry name" value="HELICASE_CTER"/>
    <property type="match status" value="1"/>
</dbReference>
<feature type="domain" description="Helicase ATP-binding" evidence="8">
    <location>
        <begin position="237"/>
        <end position="398"/>
    </location>
</feature>
<evidence type="ECO:0000256" key="6">
    <source>
        <dbReference type="ARBA" id="ARBA00022840"/>
    </source>
</evidence>
<comment type="catalytic activity">
    <reaction evidence="7">
        <text>ATP + H2O = ADP + phosphate + H(+)</text>
        <dbReference type="Rhea" id="RHEA:13065"/>
        <dbReference type="ChEBI" id="CHEBI:15377"/>
        <dbReference type="ChEBI" id="CHEBI:15378"/>
        <dbReference type="ChEBI" id="CHEBI:30616"/>
        <dbReference type="ChEBI" id="CHEBI:43474"/>
        <dbReference type="ChEBI" id="CHEBI:456216"/>
        <dbReference type="EC" id="3.6.4.13"/>
    </reaction>
</comment>
<dbReference type="SMART" id="SM00487">
    <property type="entry name" value="DEXDc"/>
    <property type="match status" value="1"/>
</dbReference>
<comment type="caution">
    <text evidence="10">The sequence shown here is derived from an EMBL/GenBank/DDBJ whole genome shotgun (WGS) entry which is preliminary data.</text>
</comment>
<name>A0AAV5RRL4_STABA</name>
<evidence type="ECO:0000256" key="4">
    <source>
        <dbReference type="ARBA" id="ARBA00022801"/>
    </source>
</evidence>
<dbReference type="GO" id="GO:0000390">
    <property type="term" value="P:spliceosomal complex disassembly"/>
    <property type="evidence" value="ECO:0007669"/>
    <property type="project" value="TreeGrafter"/>
</dbReference>
<dbReference type="AlphaFoldDB" id="A0AAV5RRL4"/>
<dbReference type="GO" id="GO:0005524">
    <property type="term" value="F:ATP binding"/>
    <property type="evidence" value="ECO:0007669"/>
    <property type="project" value="UniProtKB-KW"/>
</dbReference>
<dbReference type="Gene3D" id="3.40.50.300">
    <property type="entry name" value="P-loop containing nucleotide triphosphate hydrolases"/>
    <property type="match status" value="2"/>
</dbReference>
<dbReference type="EC" id="3.6.4.13" evidence="1"/>
<dbReference type="SMART" id="SM00490">
    <property type="entry name" value="HELICc"/>
    <property type="match status" value="1"/>
</dbReference>
<dbReference type="Pfam" id="PF04408">
    <property type="entry name" value="WHD_HA2"/>
    <property type="match status" value="1"/>
</dbReference>
<evidence type="ECO:0000313" key="11">
    <source>
        <dbReference type="Proteomes" id="UP001362899"/>
    </source>
</evidence>
<dbReference type="InterPro" id="IPR002464">
    <property type="entry name" value="DNA/RNA_helicase_DEAH_CS"/>
</dbReference>
<gene>
    <name evidence="10" type="ORF">DASB73_042240</name>
</gene>
<evidence type="ECO:0000259" key="9">
    <source>
        <dbReference type="PROSITE" id="PS51194"/>
    </source>
</evidence>
<keyword evidence="6" id="KW-0067">ATP-binding</keyword>
<reference evidence="10 11" key="1">
    <citation type="journal article" date="2023" name="Elife">
        <title>Identification of key yeast species and microbe-microbe interactions impacting larval growth of Drosophila in the wild.</title>
        <authorList>
            <person name="Mure A."/>
            <person name="Sugiura Y."/>
            <person name="Maeda R."/>
            <person name="Honda K."/>
            <person name="Sakurai N."/>
            <person name="Takahashi Y."/>
            <person name="Watada M."/>
            <person name="Katoh T."/>
            <person name="Gotoh A."/>
            <person name="Gotoh Y."/>
            <person name="Taniguchi I."/>
            <person name="Nakamura K."/>
            <person name="Hayashi T."/>
            <person name="Katayama T."/>
            <person name="Uemura T."/>
            <person name="Hattori Y."/>
        </authorList>
    </citation>
    <scope>NUCLEOTIDE SEQUENCE [LARGE SCALE GENOMIC DNA]</scope>
    <source>
        <strain evidence="10 11">SB-73</strain>
    </source>
</reference>
<keyword evidence="3" id="KW-0547">Nucleotide-binding</keyword>
<keyword evidence="5" id="KW-0347">Helicase</keyword>
<dbReference type="PANTHER" id="PTHR18934">
    <property type="entry name" value="ATP-DEPENDENT RNA HELICASE"/>
    <property type="match status" value="1"/>
</dbReference>
<dbReference type="CDD" id="cd17917">
    <property type="entry name" value="DEXHc_RHA-like"/>
    <property type="match status" value="1"/>
</dbReference>
<dbReference type="CDD" id="cd18791">
    <property type="entry name" value="SF2_C_RHA"/>
    <property type="match status" value="1"/>
</dbReference>
<dbReference type="Pfam" id="PF07717">
    <property type="entry name" value="OB_NTP_bind"/>
    <property type="match status" value="1"/>
</dbReference>
<evidence type="ECO:0000313" key="10">
    <source>
        <dbReference type="EMBL" id="GMM53261.1"/>
    </source>
</evidence>
<evidence type="ECO:0000256" key="1">
    <source>
        <dbReference type="ARBA" id="ARBA00012552"/>
    </source>
</evidence>
<dbReference type="EMBL" id="BTGC01000008">
    <property type="protein sequence ID" value="GMM53261.1"/>
    <property type="molecule type" value="Genomic_DNA"/>
</dbReference>
<evidence type="ECO:0000256" key="5">
    <source>
        <dbReference type="ARBA" id="ARBA00022806"/>
    </source>
</evidence>
<dbReference type="GO" id="GO:0071013">
    <property type="term" value="C:catalytic step 2 spliceosome"/>
    <property type="evidence" value="ECO:0007669"/>
    <property type="project" value="TreeGrafter"/>
</dbReference>
<evidence type="ECO:0000259" key="8">
    <source>
        <dbReference type="PROSITE" id="PS51192"/>
    </source>
</evidence>
<dbReference type="Pfam" id="PF21010">
    <property type="entry name" value="HA2_C"/>
    <property type="match status" value="1"/>
</dbReference>